<sequence>MDMQGLHGIRHWERVRQNGLEIVKATEGANQEVVELFAYLHDCCRVNEGGDPGHGELAAEFAATLRGKSIHLNDEDFENLYMACKFHTSGYTEADVTVMACWDSDRLDLGRCNIKPNPRFLCTEFAKKKSTIDKAYKRSRGQK</sequence>
<evidence type="ECO:0000313" key="1">
    <source>
        <dbReference type="EMBL" id="WOO41668.1"/>
    </source>
</evidence>
<gene>
    <name evidence="1" type="ORF">RZN69_01110</name>
</gene>
<reference evidence="1 2" key="1">
    <citation type="submission" date="2023-10" db="EMBL/GenBank/DDBJ databases">
        <title>Rubellicoccus peritrichatus gen. nov., sp. nov., isolated from an algae of coral reef tank.</title>
        <authorList>
            <person name="Luo J."/>
        </authorList>
    </citation>
    <scope>NUCLEOTIDE SEQUENCE [LARGE SCALE GENOMIC DNA]</scope>
    <source>
        <strain evidence="1 2">CR14</strain>
    </source>
</reference>
<organism evidence="1 2">
    <name type="scientific">Rubellicoccus peritrichatus</name>
    <dbReference type="NCBI Taxonomy" id="3080537"/>
    <lineage>
        <taxon>Bacteria</taxon>
        <taxon>Pseudomonadati</taxon>
        <taxon>Verrucomicrobiota</taxon>
        <taxon>Opitutia</taxon>
        <taxon>Puniceicoccales</taxon>
        <taxon>Cerasicoccaceae</taxon>
        <taxon>Rubellicoccus</taxon>
    </lineage>
</organism>
<evidence type="ECO:0000313" key="2">
    <source>
        <dbReference type="Proteomes" id="UP001304300"/>
    </source>
</evidence>
<dbReference type="AlphaFoldDB" id="A0AAQ3LDQ3"/>
<dbReference type="Gene3D" id="1.10.3210.10">
    <property type="entry name" value="Hypothetical protein af1432"/>
    <property type="match status" value="1"/>
</dbReference>
<dbReference type="KEGG" id="puo:RZN69_01110"/>
<keyword evidence="2" id="KW-1185">Reference proteome</keyword>
<protein>
    <recommendedName>
        <fullName evidence="3">HD domain-containing protein</fullName>
    </recommendedName>
</protein>
<dbReference type="SUPFAM" id="SSF109604">
    <property type="entry name" value="HD-domain/PDEase-like"/>
    <property type="match status" value="1"/>
</dbReference>
<dbReference type="EMBL" id="CP136920">
    <property type="protein sequence ID" value="WOO41668.1"/>
    <property type="molecule type" value="Genomic_DNA"/>
</dbReference>
<dbReference type="RefSeq" id="WP_317834152.1">
    <property type="nucleotide sequence ID" value="NZ_CP136920.1"/>
</dbReference>
<name>A0AAQ3LDQ3_9BACT</name>
<proteinExistence type="predicted"/>
<dbReference type="Proteomes" id="UP001304300">
    <property type="component" value="Chromosome"/>
</dbReference>
<evidence type="ECO:0008006" key="3">
    <source>
        <dbReference type="Google" id="ProtNLM"/>
    </source>
</evidence>
<accession>A0AAQ3LDQ3</accession>